<keyword evidence="2" id="KW-0732">Signal</keyword>
<feature type="domain" description="NodB homology" evidence="3">
    <location>
        <begin position="52"/>
        <end position="257"/>
    </location>
</feature>
<dbReference type="CDD" id="cd10918">
    <property type="entry name" value="CE4_NodB_like_5s_6s"/>
    <property type="match status" value="1"/>
</dbReference>
<organism evidence="4 5">
    <name type="scientific">Terriglobus roseus</name>
    <dbReference type="NCBI Taxonomy" id="392734"/>
    <lineage>
        <taxon>Bacteria</taxon>
        <taxon>Pseudomonadati</taxon>
        <taxon>Acidobacteriota</taxon>
        <taxon>Terriglobia</taxon>
        <taxon>Terriglobales</taxon>
        <taxon>Acidobacteriaceae</taxon>
        <taxon>Terriglobus</taxon>
    </lineage>
</organism>
<dbReference type="EMBL" id="LT629690">
    <property type="protein sequence ID" value="SDF30054.1"/>
    <property type="molecule type" value="Genomic_DNA"/>
</dbReference>
<reference evidence="4 5" key="1">
    <citation type="submission" date="2016-10" db="EMBL/GenBank/DDBJ databases">
        <authorList>
            <person name="de Groot N.N."/>
        </authorList>
    </citation>
    <scope>NUCLEOTIDE SEQUENCE [LARGE SCALE GENOMIC DNA]</scope>
    <source>
        <strain evidence="4 5">GAS232</strain>
    </source>
</reference>
<evidence type="ECO:0000256" key="2">
    <source>
        <dbReference type="ARBA" id="ARBA00022729"/>
    </source>
</evidence>
<proteinExistence type="predicted"/>
<dbReference type="GO" id="GO:0005975">
    <property type="term" value="P:carbohydrate metabolic process"/>
    <property type="evidence" value="ECO:0007669"/>
    <property type="project" value="InterPro"/>
</dbReference>
<dbReference type="GO" id="GO:0016810">
    <property type="term" value="F:hydrolase activity, acting on carbon-nitrogen (but not peptide) bonds"/>
    <property type="evidence" value="ECO:0007669"/>
    <property type="project" value="InterPro"/>
</dbReference>
<accession>A0A1G7JYY3</accession>
<evidence type="ECO:0000256" key="1">
    <source>
        <dbReference type="ARBA" id="ARBA00004613"/>
    </source>
</evidence>
<dbReference type="RefSeq" id="WP_083345001.1">
    <property type="nucleotide sequence ID" value="NZ_LT629690.1"/>
</dbReference>
<keyword evidence="5" id="KW-1185">Reference proteome</keyword>
<dbReference type="SUPFAM" id="SSF88713">
    <property type="entry name" value="Glycoside hydrolase/deacetylase"/>
    <property type="match status" value="1"/>
</dbReference>
<dbReference type="Proteomes" id="UP000182427">
    <property type="component" value="Chromosome I"/>
</dbReference>
<dbReference type="InterPro" id="IPR011330">
    <property type="entry name" value="Glyco_hydro/deAcase_b/a-brl"/>
</dbReference>
<protein>
    <submittedName>
        <fullName evidence="4">Polysaccharide deacetylase</fullName>
    </submittedName>
</protein>
<evidence type="ECO:0000313" key="4">
    <source>
        <dbReference type="EMBL" id="SDF30054.1"/>
    </source>
</evidence>
<gene>
    <name evidence="4" type="ORF">SAMN05444167_1995</name>
</gene>
<dbReference type="AlphaFoldDB" id="A0A1G7JYY3"/>
<sequence length="257" mass="28832">MNTTDQPEDAPVYAFCYHEIHDVTVNDVYCITPDLFLQHLWTMRDAINGTLQSLVITFDDGHDSNLQFAAPLLESAGLRGHFFLPSTWIGHRNGFMSWEDVRDLASRGHGIGSHSATHAFLTSCSATGMYEELAGSRQTLEDRLGMPVTTISMPGGRWNEEVLRACALAGYETVYTSEPGYFRPAITMDTLHMPAVVGRFAIQRRTSLRAINGYASGDWGTVRRIHSMYQARNSVKRLLGDQAYQKLWSHLFRATPN</sequence>
<dbReference type="OrthoDB" id="9814639at2"/>
<dbReference type="GO" id="GO:0005576">
    <property type="term" value="C:extracellular region"/>
    <property type="evidence" value="ECO:0007669"/>
    <property type="project" value="UniProtKB-SubCell"/>
</dbReference>
<dbReference type="PANTHER" id="PTHR34216:SF3">
    <property type="entry name" value="POLY-BETA-1,6-N-ACETYL-D-GLUCOSAMINE N-DEACETYLASE"/>
    <property type="match status" value="1"/>
</dbReference>
<dbReference type="InterPro" id="IPR051398">
    <property type="entry name" value="Polysacch_Deacetylase"/>
</dbReference>
<comment type="subcellular location">
    <subcellularLocation>
        <location evidence="1">Secreted</location>
    </subcellularLocation>
</comment>
<dbReference type="Gene3D" id="3.20.20.370">
    <property type="entry name" value="Glycoside hydrolase/deacetylase"/>
    <property type="match status" value="1"/>
</dbReference>
<dbReference type="PANTHER" id="PTHR34216">
    <property type="match status" value="1"/>
</dbReference>
<dbReference type="PROSITE" id="PS51677">
    <property type="entry name" value="NODB"/>
    <property type="match status" value="1"/>
</dbReference>
<evidence type="ECO:0000259" key="3">
    <source>
        <dbReference type="PROSITE" id="PS51677"/>
    </source>
</evidence>
<name>A0A1G7JYY3_9BACT</name>
<dbReference type="Pfam" id="PF01522">
    <property type="entry name" value="Polysacc_deac_1"/>
    <property type="match status" value="1"/>
</dbReference>
<evidence type="ECO:0000313" key="5">
    <source>
        <dbReference type="Proteomes" id="UP000182427"/>
    </source>
</evidence>
<dbReference type="InterPro" id="IPR002509">
    <property type="entry name" value="NODB_dom"/>
</dbReference>